<organism evidence="2">
    <name type="scientific">Lygus hesperus</name>
    <name type="common">Western plant bug</name>
    <dbReference type="NCBI Taxonomy" id="30085"/>
    <lineage>
        <taxon>Eukaryota</taxon>
        <taxon>Metazoa</taxon>
        <taxon>Ecdysozoa</taxon>
        <taxon>Arthropoda</taxon>
        <taxon>Hexapoda</taxon>
        <taxon>Insecta</taxon>
        <taxon>Pterygota</taxon>
        <taxon>Neoptera</taxon>
        <taxon>Paraneoptera</taxon>
        <taxon>Hemiptera</taxon>
        <taxon>Heteroptera</taxon>
        <taxon>Panheteroptera</taxon>
        <taxon>Cimicomorpha</taxon>
        <taxon>Miridae</taxon>
        <taxon>Mirini</taxon>
        <taxon>Lygus</taxon>
    </lineage>
</organism>
<dbReference type="EMBL" id="GBRD01008563">
    <property type="protein sequence ID" value="JAG57258.1"/>
    <property type="molecule type" value="Transcribed_RNA"/>
</dbReference>
<feature type="compositionally biased region" description="Polar residues" evidence="1">
    <location>
        <begin position="90"/>
        <end position="100"/>
    </location>
</feature>
<sequence>TCQNYTELKCSPRNCRLVVKRTFSNGKDPLRWPAGRSSWFGTAGRIQVVTLPHTVATEMGSTSHVSATTIENGSLKCKVMHPGQVKAPGTDTTNLEQHTH</sequence>
<evidence type="ECO:0000313" key="2">
    <source>
        <dbReference type="EMBL" id="JAG57258.1"/>
    </source>
</evidence>
<feature type="region of interest" description="Disordered" evidence="1">
    <location>
        <begin position="81"/>
        <end position="100"/>
    </location>
</feature>
<accession>A0A0K8SVC3</accession>
<dbReference type="AlphaFoldDB" id="A0A0K8SVC3"/>
<reference evidence="2" key="1">
    <citation type="submission" date="2014-09" db="EMBL/GenBank/DDBJ databases">
        <authorList>
            <person name="Magalhaes I.L.F."/>
            <person name="Oliveira U."/>
            <person name="Santos F.R."/>
            <person name="Vidigal T.H.D.A."/>
            <person name="Brescovit A.D."/>
            <person name="Santos A.J."/>
        </authorList>
    </citation>
    <scope>NUCLEOTIDE SEQUENCE</scope>
</reference>
<evidence type="ECO:0000256" key="1">
    <source>
        <dbReference type="SAM" id="MobiDB-lite"/>
    </source>
</evidence>
<protein>
    <submittedName>
        <fullName evidence="2">Uncharacterized protein</fullName>
    </submittedName>
</protein>
<feature type="non-terminal residue" evidence="2">
    <location>
        <position position="100"/>
    </location>
</feature>
<proteinExistence type="predicted"/>
<name>A0A0K8SVC3_LYGHE</name>
<feature type="non-terminal residue" evidence="2">
    <location>
        <position position="1"/>
    </location>
</feature>